<dbReference type="PROSITE" id="PS00149">
    <property type="entry name" value="SULFATASE_2"/>
    <property type="match status" value="1"/>
</dbReference>
<dbReference type="InterPro" id="IPR017850">
    <property type="entry name" value="Alkaline_phosphatase_core_sf"/>
</dbReference>
<name>A0A840EBJ9_9BACT</name>
<dbReference type="SUPFAM" id="SSF53649">
    <property type="entry name" value="Alkaline phosphatase-like"/>
    <property type="match status" value="1"/>
</dbReference>
<evidence type="ECO:0000259" key="9">
    <source>
        <dbReference type="Pfam" id="PF00884"/>
    </source>
</evidence>
<dbReference type="PANTHER" id="PTHR42693:SF33">
    <property type="entry name" value="ARYLSULFATASE"/>
    <property type="match status" value="1"/>
</dbReference>
<proteinExistence type="inferred from homology"/>
<dbReference type="InterPro" id="IPR024607">
    <property type="entry name" value="Sulfatase_CS"/>
</dbReference>
<dbReference type="FunFam" id="3.40.720.10:FF:000023">
    <property type="entry name" value="Arylsulfatase A"/>
    <property type="match status" value="1"/>
</dbReference>
<dbReference type="Pfam" id="PF00884">
    <property type="entry name" value="Sulfatase"/>
    <property type="match status" value="1"/>
</dbReference>
<dbReference type="CDD" id="cd16026">
    <property type="entry name" value="GALNS_like"/>
    <property type="match status" value="1"/>
</dbReference>
<comment type="similarity">
    <text evidence="2">Belongs to the sulfatase family.</text>
</comment>
<evidence type="ECO:0000256" key="2">
    <source>
        <dbReference type="ARBA" id="ARBA00008779"/>
    </source>
</evidence>
<protein>
    <submittedName>
        <fullName evidence="10">Arylsulfatase A-like enzyme</fullName>
    </submittedName>
</protein>
<feature type="chain" id="PRO_5032540327" evidence="8">
    <location>
        <begin position="19"/>
        <end position="463"/>
    </location>
</feature>
<feature type="domain" description="Sulfatase N-terminal" evidence="9">
    <location>
        <begin position="23"/>
        <end position="348"/>
    </location>
</feature>
<comment type="caution">
    <text evidence="10">The sequence shown here is derived from an EMBL/GenBank/DDBJ whole genome shotgun (WGS) entry which is preliminary data.</text>
</comment>
<keyword evidence="5" id="KW-0378">Hydrolase</keyword>
<dbReference type="GO" id="GO:0046872">
    <property type="term" value="F:metal ion binding"/>
    <property type="evidence" value="ECO:0007669"/>
    <property type="project" value="UniProtKB-KW"/>
</dbReference>
<dbReference type="InterPro" id="IPR050738">
    <property type="entry name" value="Sulfatase"/>
</dbReference>
<dbReference type="PANTHER" id="PTHR42693">
    <property type="entry name" value="ARYLSULFATASE FAMILY MEMBER"/>
    <property type="match status" value="1"/>
</dbReference>
<evidence type="ECO:0000256" key="8">
    <source>
        <dbReference type="SAM" id="SignalP"/>
    </source>
</evidence>
<evidence type="ECO:0000256" key="6">
    <source>
        <dbReference type="ARBA" id="ARBA00022837"/>
    </source>
</evidence>
<keyword evidence="7" id="KW-0325">Glycoprotein</keyword>
<evidence type="ECO:0000256" key="4">
    <source>
        <dbReference type="ARBA" id="ARBA00022729"/>
    </source>
</evidence>
<dbReference type="RefSeq" id="WP_183497300.1">
    <property type="nucleotide sequence ID" value="NZ_JACIFF010000012.1"/>
</dbReference>
<evidence type="ECO:0000256" key="5">
    <source>
        <dbReference type="ARBA" id="ARBA00022801"/>
    </source>
</evidence>
<reference evidence="10 11" key="1">
    <citation type="submission" date="2020-08" db="EMBL/GenBank/DDBJ databases">
        <title>Genomic Encyclopedia of Type Strains, Phase IV (KMG-IV): sequencing the most valuable type-strain genomes for metagenomic binning, comparative biology and taxonomic classification.</title>
        <authorList>
            <person name="Goeker M."/>
        </authorList>
    </citation>
    <scope>NUCLEOTIDE SEQUENCE [LARGE SCALE GENOMIC DNA]</scope>
    <source>
        <strain evidence="10 11">DSM 105137</strain>
    </source>
</reference>
<dbReference type="Gene3D" id="3.40.720.10">
    <property type="entry name" value="Alkaline Phosphatase, subunit A"/>
    <property type="match status" value="1"/>
</dbReference>
<sequence length="463" mass="50857">MRTLLQLLFFALSGYLVAQDPPPNFVIIFTDDLGYGDLACYGHPSIRTPRLDEMAREGQRWTSFYVAANVCTPSRAALLTGRYPVRSGMTSNRHGVLFPNSTGGLPATEVTLAEQLKSAGYRTAAIGKWHLGHLPKYLPTNHGFDSYFGIPYSNDMDRMSALAYHDFWKQSHDSIRPENFNVPLLRDTSEVERPADQLTITRRYTEEAMDVIRNRGEAPFFIYLAHNLPHVPLFASTDFLGTSERGLYGDVIEEIDHGVGQILDLLREEGLAENTVVVFTSDNGPWRSYGLDGGSSGGLYAGKGTTWEGGHRVPAIFWGPGRVAAGSTVRGIGSTLDLLPTFSAMAGVALPDDRIIDGLDLTETLAVGADSPRNEMFFYRGTHLDAARVGQYKSHYFTQGNYGQFGPREEHSPPLLYHLGADPGETTNVAAAHPEILEAIQAAVDRHQASVTPAPDQLAERNQ</sequence>
<dbReference type="Proteomes" id="UP000576209">
    <property type="component" value="Unassembled WGS sequence"/>
</dbReference>
<dbReference type="AlphaFoldDB" id="A0A840EBJ9"/>
<keyword evidence="4 8" id="KW-0732">Signal</keyword>
<evidence type="ECO:0000256" key="1">
    <source>
        <dbReference type="ARBA" id="ARBA00001913"/>
    </source>
</evidence>
<evidence type="ECO:0000256" key="7">
    <source>
        <dbReference type="ARBA" id="ARBA00023180"/>
    </source>
</evidence>
<accession>A0A840EBJ9</accession>
<evidence type="ECO:0000313" key="11">
    <source>
        <dbReference type="Proteomes" id="UP000576209"/>
    </source>
</evidence>
<keyword evidence="11" id="KW-1185">Reference proteome</keyword>
<keyword evidence="3" id="KW-0479">Metal-binding</keyword>
<feature type="signal peptide" evidence="8">
    <location>
        <begin position="1"/>
        <end position="18"/>
    </location>
</feature>
<gene>
    <name evidence="10" type="ORF">GGR28_003719</name>
</gene>
<comment type="cofactor">
    <cofactor evidence="1">
        <name>Ca(2+)</name>
        <dbReference type="ChEBI" id="CHEBI:29108"/>
    </cofactor>
</comment>
<evidence type="ECO:0000256" key="3">
    <source>
        <dbReference type="ARBA" id="ARBA00022723"/>
    </source>
</evidence>
<dbReference type="Pfam" id="PF14707">
    <property type="entry name" value="Sulfatase_C"/>
    <property type="match status" value="1"/>
</dbReference>
<keyword evidence="6" id="KW-0106">Calcium</keyword>
<dbReference type="EMBL" id="JACIFF010000012">
    <property type="protein sequence ID" value="MBB4081072.1"/>
    <property type="molecule type" value="Genomic_DNA"/>
</dbReference>
<organism evidence="10 11">
    <name type="scientific">Neolewinella aquimaris</name>
    <dbReference type="NCBI Taxonomy" id="1835722"/>
    <lineage>
        <taxon>Bacteria</taxon>
        <taxon>Pseudomonadati</taxon>
        <taxon>Bacteroidota</taxon>
        <taxon>Saprospiria</taxon>
        <taxon>Saprospirales</taxon>
        <taxon>Lewinellaceae</taxon>
        <taxon>Neolewinella</taxon>
    </lineage>
</organism>
<evidence type="ECO:0000313" key="10">
    <source>
        <dbReference type="EMBL" id="MBB4081072.1"/>
    </source>
</evidence>
<dbReference type="GO" id="GO:0004065">
    <property type="term" value="F:arylsulfatase activity"/>
    <property type="evidence" value="ECO:0007669"/>
    <property type="project" value="TreeGrafter"/>
</dbReference>
<dbReference type="InterPro" id="IPR000917">
    <property type="entry name" value="Sulfatase_N"/>
</dbReference>
<dbReference type="Gene3D" id="3.30.1120.10">
    <property type="match status" value="1"/>
</dbReference>